<dbReference type="SUPFAM" id="SSF51735">
    <property type="entry name" value="NAD(P)-binding Rossmann-fold domains"/>
    <property type="match status" value="1"/>
</dbReference>
<evidence type="ECO:0000313" key="4">
    <source>
        <dbReference type="EMBL" id="KAH7112108.1"/>
    </source>
</evidence>
<proteinExistence type="inferred from homology"/>
<comment type="caution">
    <text evidence="4">The sequence shown here is derived from an EMBL/GenBank/DDBJ whole genome shotgun (WGS) entry which is preliminary data.</text>
</comment>
<protein>
    <recommendedName>
        <fullName evidence="3">NmrA-like domain-containing protein</fullName>
    </recommendedName>
</protein>
<evidence type="ECO:0000313" key="5">
    <source>
        <dbReference type="Proteomes" id="UP000700596"/>
    </source>
</evidence>
<dbReference type="Pfam" id="PF05368">
    <property type="entry name" value="NmrA"/>
    <property type="match status" value="1"/>
</dbReference>
<evidence type="ECO:0000256" key="2">
    <source>
        <dbReference type="ARBA" id="ARBA00022857"/>
    </source>
</evidence>
<evidence type="ECO:0000259" key="3">
    <source>
        <dbReference type="Pfam" id="PF05368"/>
    </source>
</evidence>
<dbReference type="InterPro" id="IPR008030">
    <property type="entry name" value="NmrA-like"/>
</dbReference>
<dbReference type="InterPro" id="IPR036291">
    <property type="entry name" value="NAD(P)-bd_dom_sf"/>
</dbReference>
<dbReference type="GO" id="GO:0005634">
    <property type="term" value="C:nucleus"/>
    <property type="evidence" value="ECO:0007669"/>
    <property type="project" value="TreeGrafter"/>
</dbReference>
<dbReference type="InterPro" id="IPR051164">
    <property type="entry name" value="NmrA-like_oxidored"/>
</dbReference>
<keyword evidence="5" id="KW-1185">Reference proteome</keyword>
<gene>
    <name evidence="4" type="ORF">B0J11DRAFT_554227</name>
</gene>
<dbReference type="EMBL" id="JAGMWT010000022">
    <property type="protein sequence ID" value="KAH7112108.1"/>
    <property type="molecule type" value="Genomic_DNA"/>
</dbReference>
<reference evidence="4" key="1">
    <citation type="journal article" date="2021" name="Nat. Commun.">
        <title>Genetic determinants of endophytism in the Arabidopsis root mycobiome.</title>
        <authorList>
            <person name="Mesny F."/>
            <person name="Miyauchi S."/>
            <person name="Thiergart T."/>
            <person name="Pickel B."/>
            <person name="Atanasova L."/>
            <person name="Karlsson M."/>
            <person name="Huettel B."/>
            <person name="Barry K.W."/>
            <person name="Haridas S."/>
            <person name="Chen C."/>
            <person name="Bauer D."/>
            <person name="Andreopoulos W."/>
            <person name="Pangilinan J."/>
            <person name="LaButti K."/>
            <person name="Riley R."/>
            <person name="Lipzen A."/>
            <person name="Clum A."/>
            <person name="Drula E."/>
            <person name="Henrissat B."/>
            <person name="Kohler A."/>
            <person name="Grigoriev I.V."/>
            <person name="Martin F.M."/>
            <person name="Hacquard S."/>
        </authorList>
    </citation>
    <scope>NUCLEOTIDE SEQUENCE</scope>
    <source>
        <strain evidence="4">MPI-CAGE-CH-0243</strain>
    </source>
</reference>
<dbReference type="AlphaFoldDB" id="A0A9P9D3N1"/>
<feature type="domain" description="NmrA-like" evidence="3">
    <location>
        <begin position="3"/>
        <end position="269"/>
    </location>
</feature>
<comment type="similarity">
    <text evidence="1">Belongs to the NmrA-type oxidoreductase family.</text>
</comment>
<dbReference type="Gene3D" id="3.90.25.10">
    <property type="entry name" value="UDP-galactose 4-epimerase, domain 1"/>
    <property type="match status" value="1"/>
</dbReference>
<organism evidence="4 5">
    <name type="scientific">Dendryphion nanum</name>
    <dbReference type="NCBI Taxonomy" id="256645"/>
    <lineage>
        <taxon>Eukaryota</taxon>
        <taxon>Fungi</taxon>
        <taxon>Dikarya</taxon>
        <taxon>Ascomycota</taxon>
        <taxon>Pezizomycotina</taxon>
        <taxon>Dothideomycetes</taxon>
        <taxon>Pleosporomycetidae</taxon>
        <taxon>Pleosporales</taxon>
        <taxon>Torulaceae</taxon>
        <taxon>Dendryphion</taxon>
    </lineage>
</organism>
<dbReference type="PANTHER" id="PTHR42748:SF11">
    <property type="entry name" value="NMRA-LIKE DOMAIN-CONTAINING PROTEIN"/>
    <property type="match status" value="1"/>
</dbReference>
<accession>A0A9P9D3N1</accession>
<sequence length="277" mass="30986">MSKNMLAVFAASGNQGTFVANFVSEDKNLSKLYTALEAKGEKLVQADLDDPSSLELALEGVKIVLCMTATQFQGNTHEPFSLGVAYIVSSSMPHARKISNGELQIVDHFDDKAEIEQYIRSLPVKSAFFAPASFMQNVLSLFMRPVPSLANEGTYLLANCARGNTEMPFIDITEIGQWYEGKFFAGAGSIHTLDETADIASRVTCKTVRHQQWSDEIFKQCLPKNFREQLNEMWVLQWDYGCFGSQAKELVDRAKDQIRGEVIGLEEFLVNRGYKLD</sequence>
<dbReference type="Gene3D" id="3.40.50.720">
    <property type="entry name" value="NAD(P)-binding Rossmann-like Domain"/>
    <property type="match status" value="1"/>
</dbReference>
<name>A0A9P9D3N1_9PLEO</name>
<evidence type="ECO:0000256" key="1">
    <source>
        <dbReference type="ARBA" id="ARBA00006328"/>
    </source>
</evidence>
<keyword evidence="2" id="KW-0521">NADP</keyword>
<dbReference type="OrthoDB" id="300709at2759"/>
<dbReference type="Proteomes" id="UP000700596">
    <property type="component" value="Unassembled WGS sequence"/>
</dbReference>
<dbReference type="PANTHER" id="PTHR42748">
    <property type="entry name" value="NITROGEN METABOLITE REPRESSION PROTEIN NMRA FAMILY MEMBER"/>
    <property type="match status" value="1"/>
</dbReference>